<evidence type="ECO:0000256" key="8">
    <source>
        <dbReference type="ARBA" id="ARBA00045608"/>
    </source>
</evidence>
<dbReference type="Proteomes" id="UP000037510">
    <property type="component" value="Unassembled WGS sequence"/>
</dbReference>
<evidence type="ECO:0000313" key="10">
    <source>
        <dbReference type="EMBL" id="KOB59524.1"/>
    </source>
</evidence>
<evidence type="ECO:0000313" key="11">
    <source>
        <dbReference type="Proteomes" id="UP000037510"/>
    </source>
</evidence>
<keyword evidence="4" id="KW-0812">Transmembrane</keyword>
<dbReference type="GO" id="GO:0006465">
    <property type="term" value="P:signal peptide processing"/>
    <property type="evidence" value="ECO:0007669"/>
    <property type="project" value="UniProtKB-UniRule"/>
</dbReference>
<keyword evidence="7" id="KW-0472">Membrane</keyword>
<dbReference type="STRING" id="104452.A0A0L7K9E6"/>
<sequence length="115" mass="12855">MNSFISGLHLLRARELLVVGTGLAAELASWGIFVIAKEKIGNNNRVWEASSYVKKHDDKYNLVLSLRDAHGKYREASITKSFANFIDTNGLVAQNLVINEVTKIYNSLSSEKKDK</sequence>
<name>A0A0L7K9E6_OPEBR</name>
<evidence type="ECO:0000256" key="3">
    <source>
        <dbReference type="ARBA" id="ARBA00017057"/>
    </source>
</evidence>
<dbReference type="GO" id="GO:0045047">
    <property type="term" value="P:protein targeting to ER"/>
    <property type="evidence" value="ECO:0007669"/>
    <property type="project" value="TreeGrafter"/>
</dbReference>
<organism evidence="10 11">
    <name type="scientific">Operophtera brumata</name>
    <name type="common">Winter moth</name>
    <name type="synonym">Phalaena brumata</name>
    <dbReference type="NCBI Taxonomy" id="104452"/>
    <lineage>
        <taxon>Eukaryota</taxon>
        <taxon>Metazoa</taxon>
        <taxon>Ecdysozoa</taxon>
        <taxon>Arthropoda</taxon>
        <taxon>Hexapoda</taxon>
        <taxon>Insecta</taxon>
        <taxon>Pterygota</taxon>
        <taxon>Neoptera</taxon>
        <taxon>Endopterygota</taxon>
        <taxon>Lepidoptera</taxon>
        <taxon>Glossata</taxon>
        <taxon>Ditrysia</taxon>
        <taxon>Geometroidea</taxon>
        <taxon>Geometridae</taxon>
        <taxon>Larentiinae</taxon>
        <taxon>Operophtera</taxon>
    </lineage>
</organism>
<accession>A0A0L7K9E6</accession>
<keyword evidence="11" id="KW-1185">Reference proteome</keyword>
<evidence type="ECO:0000256" key="9">
    <source>
        <dbReference type="RuleBase" id="RU368033"/>
    </source>
</evidence>
<dbReference type="PANTHER" id="PTHR13085:SF0">
    <property type="entry name" value="SIGNAL PEPTIDASE COMPLEX SUBUNIT 2"/>
    <property type="match status" value="1"/>
</dbReference>
<dbReference type="Pfam" id="PF06703">
    <property type="entry name" value="SPC25"/>
    <property type="match status" value="1"/>
</dbReference>
<reference evidence="10 11" key="1">
    <citation type="journal article" date="2015" name="Genome Biol. Evol.">
        <title>The genome of winter moth (Operophtera brumata) provides a genomic perspective on sexual dimorphism and phenology.</title>
        <authorList>
            <person name="Derks M.F."/>
            <person name="Smit S."/>
            <person name="Salis L."/>
            <person name="Schijlen E."/>
            <person name="Bossers A."/>
            <person name="Mateman C."/>
            <person name="Pijl A.S."/>
            <person name="de Ridder D."/>
            <person name="Groenen M.A."/>
            <person name="Visser M.E."/>
            <person name="Megens H.J."/>
        </authorList>
    </citation>
    <scope>NUCLEOTIDE SEQUENCE [LARGE SCALE GENOMIC DNA]</scope>
    <source>
        <strain evidence="10">WM2013NL</strain>
        <tissue evidence="10">Head and thorax</tissue>
    </source>
</reference>
<evidence type="ECO:0000256" key="7">
    <source>
        <dbReference type="ARBA" id="ARBA00023136"/>
    </source>
</evidence>
<protein>
    <recommendedName>
        <fullName evidence="3 9">Signal peptidase complex subunit 2</fullName>
    </recommendedName>
</protein>
<comment type="similarity">
    <text evidence="2 9">Belongs to the SPCS2 family.</text>
</comment>
<comment type="function">
    <text evidence="8 9">Component of the signal peptidase complex (SPC) which catalyzes the cleavage of N-terminal signal sequences from nascent proteins as they are translocated into the lumen of the endoplasmic reticulum. Enhances the enzymatic activity of SPC and facilitates the interactions between different components of the translocation site.</text>
</comment>
<evidence type="ECO:0000256" key="4">
    <source>
        <dbReference type="ARBA" id="ARBA00022692"/>
    </source>
</evidence>
<dbReference type="AlphaFoldDB" id="A0A0L7K9E6"/>
<evidence type="ECO:0000256" key="5">
    <source>
        <dbReference type="ARBA" id="ARBA00022824"/>
    </source>
</evidence>
<keyword evidence="5 9" id="KW-0256">Endoplasmic reticulum</keyword>
<gene>
    <name evidence="10" type="ORF">OBRU01_25304</name>
</gene>
<dbReference type="InterPro" id="IPR009582">
    <property type="entry name" value="Spc2/SPCS2"/>
</dbReference>
<dbReference type="GO" id="GO:0005787">
    <property type="term" value="C:signal peptidase complex"/>
    <property type="evidence" value="ECO:0007669"/>
    <property type="project" value="UniProtKB-UniRule"/>
</dbReference>
<evidence type="ECO:0000256" key="2">
    <source>
        <dbReference type="ARBA" id="ARBA00007324"/>
    </source>
</evidence>
<comment type="caution">
    <text evidence="10">The sequence shown here is derived from an EMBL/GenBank/DDBJ whole genome shotgun (WGS) entry which is preliminary data.</text>
</comment>
<dbReference type="EMBL" id="JTDY01010240">
    <property type="protein sequence ID" value="KOB59524.1"/>
    <property type="molecule type" value="Genomic_DNA"/>
</dbReference>
<proteinExistence type="inferred from homology"/>
<dbReference type="PANTHER" id="PTHR13085">
    <property type="entry name" value="MICROSOMAL SIGNAL PEPTIDASE 25 KDA SUBUNIT"/>
    <property type="match status" value="1"/>
</dbReference>
<dbReference type="GO" id="GO:0008233">
    <property type="term" value="F:peptidase activity"/>
    <property type="evidence" value="ECO:0007669"/>
    <property type="project" value="UniProtKB-UniRule"/>
</dbReference>
<evidence type="ECO:0000256" key="1">
    <source>
        <dbReference type="ARBA" id="ARBA00004477"/>
    </source>
</evidence>
<evidence type="ECO:0000256" key="6">
    <source>
        <dbReference type="ARBA" id="ARBA00022989"/>
    </source>
</evidence>
<keyword evidence="6" id="KW-1133">Transmembrane helix</keyword>
<comment type="subcellular location">
    <subcellularLocation>
        <location evidence="1 9">Endoplasmic reticulum membrane</location>
        <topology evidence="1 9">Multi-pass membrane protein</topology>
    </subcellularLocation>
</comment>